<sequence>MTFGVQGQQRSWSLKRGGGRARACTGATGSLGARLDARVGASASRRARVTSTGRELPGCTGAGTYKDRCRDACESSQVGASAGTGVRRQTRESVTERLDAGAVTAKVGCPNEDEDEYEPSILDDEDPRTLMVMVMKLECCLERLGDILVQVCKRAREGAWAKGRLPLGSPWVPRPMRKNREEARVSIGQAFEAHGSN</sequence>
<gene>
    <name evidence="2" type="ORF">CRG98_022908</name>
</gene>
<evidence type="ECO:0000256" key="1">
    <source>
        <dbReference type="SAM" id="MobiDB-lite"/>
    </source>
</evidence>
<dbReference type="Proteomes" id="UP000233551">
    <property type="component" value="Unassembled WGS sequence"/>
</dbReference>
<organism evidence="2 3">
    <name type="scientific">Punica granatum</name>
    <name type="common">Pomegranate</name>
    <dbReference type="NCBI Taxonomy" id="22663"/>
    <lineage>
        <taxon>Eukaryota</taxon>
        <taxon>Viridiplantae</taxon>
        <taxon>Streptophyta</taxon>
        <taxon>Embryophyta</taxon>
        <taxon>Tracheophyta</taxon>
        <taxon>Spermatophyta</taxon>
        <taxon>Magnoliopsida</taxon>
        <taxon>eudicotyledons</taxon>
        <taxon>Gunneridae</taxon>
        <taxon>Pentapetalae</taxon>
        <taxon>rosids</taxon>
        <taxon>malvids</taxon>
        <taxon>Myrtales</taxon>
        <taxon>Lythraceae</taxon>
        <taxon>Punica</taxon>
    </lineage>
</organism>
<evidence type="ECO:0000313" key="2">
    <source>
        <dbReference type="EMBL" id="PKI56692.1"/>
    </source>
</evidence>
<dbReference type="AlphaFoldDB" id="A0A2I0JKA3"/>
<keyword evidence="3" id="KW-1185">Reference proteome</keyword>
<protein>
    <submittedName>
        <fullName evidence="2">Uncharacterized protein</fullName>
    </submittedName>
</protein>
<reference evidence="2 3" key="1">
    <citation type="submission" date="2017-11" db="EMBL/GenBank/DDBJ databases">
        <title>De-novo sequencing of pomegranate (Punica granatum L.) genome.</title>
        <authorList>
            <person name="Akparov Z."/>
            <person name="Amiraslanov A."/>
            <person name="Hajiyeva S."/>
            <person name="Abbasov M."/>
            <person name="Kaur K."/>
            <person name="Hamwieh A."/>
            <person name="Solovyev V."/>
            <person name="Salamov A."/>
            <person name="Braich B."/>
            <person name="Kosarev P."/>
            <person name="Mahmoud A."/>
            <person name="Hajiyev E."/>
            <person name="Babayeva S."/>
            <person name="Izzatullayeva V."/>
            <person name="Mammadov A."/>
            <person name="Mammadov A."/>
            <person name="Sharifova S."/>
            <person name="Ojaghi J."/>
            <person name="Eynullazada K."/>
            <person name="Bayramov B."/>
            <person name="Abdulazimova A."/>
            <person name="Shahmuradov I."/>
        </authorList>
    </citation>
    <scope>NUCLEOTIDE SEQUENCE [LARGE SCALE GENOMIC DNA]</scope>
    <source>
        <strain evidence="3">cv. AG2017</strain>
        <tissue evidence="2">Leaf</tissue>
    </source>
</reference>
<feature type="region of interest" description="Disordered" evidence="1">
    <location>
        <begin position="1"/>
        <end position="25"/>
    </location>
</feature>
<comment type="caution">
    <text evidence="2">The sequence shown here is derived from an EMBL/GenBank/DDBJ whole genome shotgun (WGS) entry which is preliminary data.</text>
</comment>
<proteinExistence type="predicted"/>
<accession>A0A2I0JKA3</accession>
<dbReference type="EMBL" id="PGOL01001585">
    <property type="protein sequence ID" value="PKI56692.1"/>
    <property type="molecule type" value="Genomic_DNA"/>
</dbReference>
<evidence type="ECO:0000313" key="3">
    <source>
        <dbReference type="Proteomes" id="UP000233551"/>
    </source>
</evidence>
<name>A0A2I0JKA3_PUNGR</name>
<feature type="compositionally biased region" description="Polar residues" evidence="1">
    <location>
        <begin position="1"/>
        <end position="12"/>
    </location>
</feature>